<protein>
    <recommendedName>
        <fullName evidence="6">Protein kinase domain-containing protein</fullName>
    </recommendedName>
</protein>
<dbReference type="GO" id="GO:0043235">
    <property type="term" value="C:receptor complex"/>
    <property type="evidence" value="ECO:0007669"/>
    <property type="project" value="TreeGrafter"/>
</dbReference>
<dbReference type="EMBL" id="HBIV01015475">
    <property type="protein sequence ID" value="CAE0659710.1"/>
    <property type="molecule type" value="Transcribed_RNA"/>
</dbReference>
<keyword evidence="5" id="KW-0812">Transmembrane</keyword>
<keyword evidence="3" id="KW-0547">Nucleotide-binding</keyword>
<feature type="transmembrane region" description="Helical" evidence="5">
    <location>
        <begin position="343"/>
        <end position="366"/>
    </location>
</feature>
<dbReference type="PANTHER" id="PTHR24416">
    <property type="entry name" value="TYROSINE-PROTEIN KINASE RECEPTOR"/>
    <property type="match status" value="1"/>
</dbReference>
<feature type="region of interest" description="Disordered" evidence="4">
    <location>
        <begin position="771"/>
        <end position="808"/>
    </location>
</feature>
<feature type="domain" description="Protein kinase" evidence="6">
    <location>
        <begin position="404"/>
        <end position="668"/>
    </location>
</feature>
<gene>
    <name evidence="7" type="ORF">LGLO00237_LOCUS11286</name>
</gene>
<evidence type="ECO:0000256" key="3">
    <source>
        <dbReference type="PROSITE-ProRule" id="PRU10141"/>
    </source>
</evidence>
<dbReference type="GO" id="GO:0005524">
    <property type="term" value="F:ATP binding"/>
    <property type="evidence" value="ECO:0007669"/>
    <property type="project" value="UniProtKB-UniRule"/>
</dbReference>
<feature type="binding site" evidence="3">
    <location>
        <position position="434"/>
    </location>
    <ligand>
        <name>ATP</name>
        <dbReference type="ChEBI" id="CHEBI:30616"/>
    </ligand>
</feature>
<keyword evidence="5" id="KW-0472">Membrane</keyword>
<accession>A0A7S3YRI9</accession>
<feature type="region of interest" description="Disordered" evidence="4">
    <location>
        <begin position="671"/>
        <end position="714"/>
    </location>
</feature>
<dbReference type="Gene3D" id="1.10.510.10">
    <property type="entry name" value="Transferase(Phosphotransferase) domain 1"/>
    <property type="match status" value="1"/>
</dbReference>
<dbReference type="AlphaFoldDB" id="A0A7S3YRI9"/>
<evidence type="ECO:0000313" key="7">
    <source>
        <dbReference type="EMBL" id="CAE0659710.1"/>
    </source>
</evidence>
<evidence type="ECO:0000256" key="5">
    <source>
        <dbReference type="SAM" id="Phobius"/>
    </source>
</evidence>
<organism evidence="7">
    <name type="scientific">Lotharella globosa</name>
    <dbReference type="NCBI Taxonomy" id="91324"/>
    <lineage>
        <taxon>Eukaryota</taxon>
        <taxon>Sar</taxon>
        <taxon>Rhizaria</taxon>
        <taxon>Cercozoa</taxon>
        <taxon>Chlorarachniophyceae</taxon>
        <taxon>Lotharella</taxon>
    </lineage>
</organism>
<dbReference type="PANTHER" id="PTHR24416:SF631">
    <property type="entry name" value="SERINE_THREONINE_TYROSINE KINASE 1"/>
    <property type="match status" value="1"/>
</dbReference>
<dbReference type="PROSITE" id="PS00109">
    <property type="entry name" value="PROTEIN_KINASE_TYR"/>
    <property type="match status" value="1"/>
</dbReference>
<sequence>MSADSCEDGAFLCVKGYNQYNFNPLRLPIVDFPNGQFLFAGWVRFRTFERNDKVFDFGPWGRLNIRLYLSRSTLQFAITPYEVVSWSDFFEDEFTNGGFRWTHIGIQYNPVSNSVTIWRDFTDVRTQNAAWDSLPAGNRTENFIGRSNWCCGATSDTVPDTEPCPNEICEPDSDIKVCDLAFWNQFNENDAQTFVENNFRSVRCTVLATQSPTTTAPVPLAGRVEFDVRATFRNFDYSAASQEEQGAFRSQYMRVWANHLGPTVEASHVTMVLRNTTSPPGGTIVDTVIRMDPSLQDQLKVDSAVIFSTRLGFDVASYGVPQLSTNEVDSPSGDDESLDDGEIAGIVVAAVAFVFTLLTVIWYCRLKDRRAKEKKRKEEEQKDNDPGPSTRYFGKIKVYAEKDVEILEILGEGNFGTARKAKILRPKKEIAVIKMSKDGNKGIAEGDLRELLAMANMKPHPNLLKLFGVVTVHERPCFLVEYCEKGSLNNLHKTIDMIQPSTFLRIARDICSGLQCLHGLRIVHRDLACRNLLMRANGTVVVADYGLSRKLKNDNDVYLMRDSRFPWAWTAPEAICTYKYTVKSDMWSLGVTFWEIATRGKQPYLDQMRQGKRNVIKKITEGTLTLEIPQLVLDRNLFLASVITRCLVPDPDTRPTATDVLKLIHAEMKDNNDEKSLEHKQQPGLTDQEKKQAETSTIQQSETTEAGSSKTPYTSVHTALDYRESAVELSRVQPEVIVAATQDYSRAKLESILRPSSAQDSIPAMYRNRDAGYTSSIGSRGAISLQRGRETESGDRLPASMQADVLDV</sequence>
<dbReference type="InterPro" id="IPR000719">
    <property type="entry name" value="Prot_kinase_dom"/>
</dbReference>
<evidence type="ECO:0000256" key="2">
    <source>
        <dbReference type="ARBA" id="ARBA00051243"/>
    </source>
</evidence>
<reference evidence="7" key="1">
    <citation type="submission" date="2021-01" db="EMBL/GenBank/DDBJ databases">
        <authorList>
            <person name="Corre E."/>
            <person name="Pelletier E."/>
            <person name="Niang G."/>
            <person name="Scheremetjew M."/>
            <person name="Finn R."/>
            <person name="Kale V."/>
            <person name="Holt S."/>
            <person name="Cochrane G."/>
            <person name="Meng A."/>
            <person name="Brown T."/>
            <person name="Cohen L."/>
        </authorList>
    </citation>
    <scope>NUCLEOTIDE SEQUENCE</scope>
    <source>
        <strain evidence="7">CCCM811</strain>
    </source>
</reference>
<dbReference type="PROSITE" id="PS00107">
    <property type="entry name" value="PROTEIN_KINASE_ATP"/>
    <property type="match status" value="1"/>
</dbReference>
<dbReference type="Gene3D" id="3.30.200.20">
    <property type="entry name" value="Phosphorylase Kinase, domain 1"/>
    <property type="match status" value="1"/>
</dbReference>
<dbReference type="Pfam" id="PF07714">
    <property type="entry name" value="PK_Tyr_Ser-Thr"/>
    <property type="match status" value="1"/>
</dbReference>
<dbReference type="PROSITE" id="PS50011">
    <property type="entry name" value="PROTEIN_KINASE_DOM"/>
    <property type="match status" value="1"/>
</dbReference>
<dbReference type="InterPro" id="IPR050122">
    <property type="entry name" value="RTK"/>
</dbReference>
<name>A0A7S3YRI9_9EUKA</name>
<dbReference type="InterPro" id="IPR011009">
    <property type="entry name" value="Kinase-like_dom_sf"/>
</dbReference>
<dbReference type="InterPro" id="IPR008266">
    <property type="entry name" value="Tyr_kinase_AS"/>
</dbReference>
<proteinExistence type="predicted"/>
<keyword evidence="3" id="KW-0067">ATP-binding</keyword>
<dbReference type="InterPro" id="IPR020635">
    <property type="entry name" value="Tyr_kinase_cat_dom"/>
</dbReference>
<dbReference type="SUPFAM" id="SSF56112">
    <property type="entry name" value="Protein kinase-like (PK-like)"/>
    <property type="match status" value="1"/>
</dbReference>
<dbReference type="GO" id="GO:0005886">
    <property type="term" value="C:plasma membrane"/>
    <property type="evidence" value="ECO:0007669"/>
    <property type="project" value="TreeGrafter"/>
</dbReference>
<dbReference type="PRINTS" id="PR00109">
    <property type="entry name" value="TYRKINASE"/>
</dbReference>
<dbReference type="InterPro" id="IPR001245">
    <property type="entry name" value="Ser-Thr/Tyr_kinase_cat_dom"/>
</dbReference>
<dbReference type="SMART" id="SM00219">
    <property type="entry name" value="TyrKc"/>
    <property type="match status" value="1"/>
</dbReference>
<comment type="subcellular location">
    <subcellularLocation>
        <location evidence="1">Membrane</location>
        <topology evidence="1">Single-pass membrane protein</topology>
    </subcellularLocation>
</comment>
<evidence type="ECO:0000256" key="1">
    <source>
        <dbReference type="ARBA" id="ARBA00004167"/>
    </source>
</evidence>
<dbReference type="GO" id="GO:0004714">
    <property type="term" value="F:transmembrane receptor protein tyrosine kinase activity"/>
    <property type="evidence" value="ECO:0007669"/>
    <property type="project" value="UniProtKB-EC"/>
</dbReference>
<dbReference type="InterPro" id="IPR017441">
    <property type="entry name" value="Protein_kinase_ATP_BS"/>
</dbReference>
<feature type="compositionally biased region" description="Basic and acidic residues" evidence="4">
    <location>
        <begin position="671"/>
        <end position="693"/>
    </location>
</feature>
<comment type="catalytic activity">
    <reaction evidence="2">
        <text>L-tyrosyl-[protein] + ATP = O-phospho-L-tyrosyl-[protein] + ADP + H(+)</text>
        <dbReference type="Rhea" id="RHEA:10596"/>
        <dbReference type="Rhea" id="RHEA-COMP:10136"/>
        <dbReference type="Rhea" id="RHEA-COMP:20101"/>
        <dbReference type="ChEBI" id="CHEBI:15378"/>
        <dbReference type="ChEBI" id="CHEBI:30616"/>
        <dbReference type="ChEBI" id="CHEBI:46858"/>
        <dbReference type="ChEBI" id="CHEBI:61978"/>
        <dbReference type="ChEBI" id="CHEBI:456216"/>
        <dbReference type="EC" id="2.7.10.1"/>
    </reaction>
</comment>
<keyword evidence="5" id="KW-1133">Transmembrane helix</keyword>
<evidence type="ECO:0000259" key="6">
    <source>
        <dbReference type="PROSITE" id="PS50011"/>
    </source>
</evidence>
<feature type="compositionally biased region" description="Low complexity" evidence="4">
    <location>
        <begin position="694"/>
        <end position="706"/>
    </location>
</feature>
<dbReference type="GO" id="GO:0007169">
    <property type="term" value="P:cell surface receptor protein tyrosine kinase signaling pathway"/>
    <property type="evidence" value="ECO:0007669"/>
    <property type="project" value="TreeGrafter"/>
</dbReference>
<evidence type="ECO:0000256" key="4">
    <source>
        <dbReference type="SAM" id="MobiDB-lite"/>
    </source>
</evidence>